<gene>
    <name evidence="2" type="ORF">H1R20_g14228</name>
</gene>
<evidence type="ECO:0000259" key="1">
    <source>
        <dbReference type="PROSITE" id="PS50011"/>
    </source>
</evidence>
<dbReference type="Gene3D" id="1.10.510.10">
    <property type="entry name" value="Transferase(Phosphotransferase) domain 1"/>
    <property type="match status" value="1"/>
</dbReference>
<evidence type="ECO:0000313" key="2">
    <source>
        <dbReference type="EMBL" id="KAJ2922875.1"/>
    </source>
</evidence>
<proteinExistence type="predicted"/>
<dbReference type="GO" id="GO:0004672">
    <property type="term" value="F:protein kinase activity"/>
    <property type="evidence" value="ECO:0007669"/>
    <property type="project" value="InterPro"/>
</dbReference>
<dbReference type="GO" id="GO:0005524">
    <property type="term" value="F:ATP binding"/>
    <property type="evidence" value="ECO:0007669"/>
    <property type="project" value="InterPro"/>
</dbReference>
<dbReference type="SUPFAM" id="SSF56112">
    <property type="entry name" value="Protein kinase-like (PK-like)"/>
    <property type="match status" value="1"/>
</dbReference>
<dbReference type="OrthoDB" id="4062651at2759"/>
<dbReference type="AlphaFoldDB" id="A0A9W8IUD3"/>
<name>A0A9W8IUD3_9AGAR</name>
<dbReference type="Proteomes" id="UP001140091">
    <property type="component" value="Unassembled WGS sequence"/>
</dbReference>
<dbReference type="InterPro" id="IPR000719">
    <property type="entry name" value="Prot_kinase_dom"/>
</dbReference>
<reference evidence="2" key="1">
    <citation type="submission" date="2022-06" db="EMBL/GenBank/DDBJ databases">
        <title>Genome Sequence of Candolleomyces eurysporus.</title>
        <authorList>
            <person name="Buettner E."/>
        </authorList>
    </citation>
    <scope>NUCLEOTIDE SEQUENCE</scope>
    <source>
        <strain evidence="2">VTCC 930004</strain>
    </source>
</reference>
<accession>A0A9W8IUD3</accession>
<feature type="non-terminal residue" evidence="2">
    <location>
        <position position="103"/>
    </location>
</feature>
<protein>
    <recommendedName>
        <fullName evidence="1">Protein kinase domain-containing protein</fullName>
    </recommendedName>
</protein>
<dbReference type="InterPro" id="IPR011009">
    <property type="entry name" value="Kinase-like_dom_sf"/>
</dbReference>
<evidence type="ECO:0000313" key="3">
    <source>
        <dbReference type="Proteomes" id="UP001140091"/>
    </source>
</evidence>
<keyword evidence="3" id="KW-1185">Reference proteome</keyword>
<comment type="caution">
    <text evidence="2">The sequence shown here is derived from an EMBL/GenBank/DDBJ whole genome shotgun (WGS) entry which is preliminary data.</text>
</comment>
<organism evidence="2 3">
    <name type="scientific">Candolleomyces eurysporus</name>
    <dbReference type="NCBI Taxonomy" id="2828524"/>
    <lineage>
        <taxon>Eukaryota</taxon>
        <taxon>Fungi</taxon>
        <taxon>Dikarya</taxon>
        <taxon>Basidiomycota</taxon>
        <taxon>Agaricomycotina</taxon>
        <taxon>Agaricomycetes</taxon>
        <taxon>Agaricomycetidae</taxon>
        <taxon>Agaricales</taxon>
        <taxon>Agaricineae</taxon>
        <taxon>Psathyrellaceae</taxon>
        <taxon>Candolleomyces</taxon>
    </lineage>
</organism>
<dbReference type="EMBL" id="JANBPK010001474">
    <property type="protein sequence ID" value="KAJ2922875.1"/>
    <property type="molecule type" value="Genomic_DNA"/>
</dbReference>
<sequence>MYAFGCLTYEMFTGLLPFEELPTRGRSYIQLHRMLSTEVVTRGRRPQKPAIDSPAYLCYGLTDAIWEMMVMCWAGEAKLRPSADDLSKLSCLVDVLDDRSVGE</sequence>
<feature type="domain" description="Protein kinase" evidence="1">
    <location>
        <begin position="1"/>
        <end position="92"/>
    </location>
</feature>
<dbReference type="PROSITE" id="PS50011">
    <property type="entry name" value="PROTEIN_KINASE_DOM"/>
    <property type="match status" value="1"/>
</dbReference>